<gene>
    <name evidence="1" type="ORF">F5891DRAFT_1183341</name>
</gene>
<accession>A0AAD4HR07</accession>
<dbReference type="EMBL" id="JABBWK010000007">
    <property type="protein sequence ID" value="KAG1905396.1"/>
    <property type="molecule type" value="Genomic_DNA"/>
</dbReference>
<organism evidence="1 2">
    <name type="scientific">Suillus fuscotomentosus</name>
    <dbReference type="NCBI Taxonomy" id="1912939"/>
    <lineage>
        <taxon>Eukaryota</taxon>
        <taxon>Fungi</taxon>
        <taxon>Dikarya</taxon>
        <taxon>Basidiomycota</taxon>
        <taxon>Agaricomycotina</taxon>
        <taxon>Agaricomycetes</taxon>
        <taxon>Agaricomycetidae</taxon>
        <taxon>Boletales</taxon>
        <taxon>Suillineae</taxon>
        <taxon>Suillaceae</taxon>
        <taxon>Suillus</taxon>
    </lineage>
</organism>
<keyword evidence="2" id="KW-1185">Reference proteome</keyword>
<sequence>MNQWETNLDLSLGDIGDKYYVNDDSVVHSDSIVQTPAKHYPSSDAPLRKWMGYESRSGYRKEYLLEDLCLEGRGSATNELCSCGESDANGLKE</sequence>
<comment type="caution">
    <text evidence="1">The sequence shown here is derived from an EMBL/GenBank/DDBJ whole genome shotgun (WGS) entry which is preliminary data.</text>
</comment>
<dbReference type="AlphaFoldDB" id="A0AAD4HR07"/>
<dbReference type="GeneID" id="64660566"/>
<reference evidence="1" key="1">
    <citation type="journal article" date="2020" name="New Phytol.">
        <title>Comparative genomics reveals dynamic genome evolution in host specialist ectomycorrhizal fungi.</title>
        <authorList>
            <person name="Lofgren L.A."/>
            <person name="Nguyen N.H."/>
            <person name="Vilgalys R."/>
            <person name="Ruytinx J."/>
            <person name="Liao H.L."/>
            <person name="Branco S."/>
            <person name="Kuo A."/>
            <person name="LaButti K."/>
            <person name="Lipzen A."/>
            <person name="Andreopoulos W."/>
            <person name="Pangilinan J."/>
            <person name="Riley R."/>
            <person name="Hundley H."/>
            <person name="Na H."/>
            <person name="Barry K."/>
            <person name="Grigoriev I.V."/>
            <person name="Stajich J.E."/>
            <person name="Kennedy P.G."/>
        </authorList>
    </citation>
    <scope>NUCLEOTIDE SEQUENCE</scope>
    <source>
        <strain evidence="1">FC203</strain>
    </source>
</reference>
<dbReference type="RefSeq" id="XP_041230971.1">
    <property type="nucleotide sequence ID" value="XM_041366268.1"/>
</dbReference>
<proteinExistence type="predicted"/>
<evidence type="ECO:0000313" key="2">
    <source>
        <dbReference type="Proteomes" id="UP001195769"/>
    </source>
</evidence>
<dbReference type="Proteomes" id="UP001195769">
    <property type="component" value="Unassembled WGS sequence"/>
</dbReference>
<evidence type="ECO:0000313" key="1">
    <source>
        <dbReference type="EMBL" id="KAG1905396.1"/>
    </source>
</evidence>
<protein>
    <submittedName>
        <fullName evidence="1">Uncharacterized protein</fullName>
    </submittedName>
</protein>
<name>A0AAD4HR07_9AGAM</name>